<dbReference type="InterPro" id="IPR008920">
    <property type="entry name" value="TF_FadR/GntR_C"/>
</dbReference>
<dbReference type="OrthoDB" id="3575876at2"/>
<dbReference type="InterPro" id="IPR000524">
    <property type="entry name" value="Tscrpt_reg_HTH_GntR"/>
</dbReference>
<dbReference type="PROSITE" id="PS50949">
    <property type="entry name" value="HTH_GNTR"/>
    <property type="match status" value="1"/>
</dbReference>
<dbReference type="GO" id="GO:0003700">
    <property type="term" value="F:DNA-binding transcription factor activity"/>
    <property type="evidence" value="ECO:0007669"/>
    <property type="project" value="InterPro"/>
</dbReference>
<dbReference type="SUPFAM" id="SSF46785">
    <property type="entry name" value="Winged helix' DNA-binding domain"/>
    <property type="match status" value="1"/>
</dbReference>
<dbReference type="CDD" id="cd07377">
    <property type="entry name" value="WHTH_GntR"/>
    <property type="match status" value="1"/>
</dbReference>
<dbReference type="PANTHER" id="PTHR43537:SF5">
    <property type="entry name" value="UXU OPERON TRANSCRIPTIONAL REGULATOR"/>
    <property type="match status" value="1"/>
</dbReference>
<evidence type="ECO:0000256" key="1">
    <source>
        <dbReference type="ARBA" id="ARBA00023015"/>
    </source>
</evidence>
<evidence type="ECO:0000256" key="3">
    <source>
        <dbReference type="ARBA" id="ARBA00023163"/>
    </source>
</evidence>
<comment type="caution">
    <text evidence="5">The sequence shown here is derived from an EMBL/GenBank/DDBJ whole genome shotgun (WGS) entry which is preliminary data.</text>
</comment>
<accession>A0A2V5J5P9</accession>
<proteinExistence type="predicted"/>
<feature type="domain" description="HTH gntR-type" evidence="4">
    <location>
        <begin position="15"/>
        <end position="83"/>
    </location>
</feature>
<evidence type="ECO:0000256" key="2">
    <source>
        <dbReference type="ARBA" id="ARBA00023125"/>
    </source>
</evidence>
<evidence type="ECO:0000259" key="4">
    <source>
        <dbReference type="PROSITE" id="PS50949"/>
    </source>
</evidence>
<protein>
    <submittedName>
        <fullName evidence="5">GntR family transcriptional regulator</fullName>
    </submittedName>
</protein>
<keyword evidence="1" id="KW-0805">Transcription regulation</keyword>
<sequence length="250" mass="27342">MSNSTVTPKARFSAQVRLRALQADIMELILSRDLDAGDPMPTENELCEVLGVGRNTLRESLKVLQALGVIEIRHGFGMFVAPSNFDALADGLTFRGRLSLRHEGLEALQLVDIRQALEAGLMGASIAQMSDEHLVLIGTAVAKMEDAANRGESFAEADAEFHRLLFEPLGNDLLMNLMSVFWKVYRKIHVQVGTGGTDLLHTASEHRSIYEAVVAKDALTAAALLNSHFNGIRTKIKVFVDPNQPQNLAP</sequence>
<keyword evidence="2" id="KW-0238">DNA-binding</keyword>
<dbReference type="SMART" id="SM00345">
    <property type="entry name" value="HTH_GNTR"/>
    <property type="match status" value="1"/>
</dbReference>
<dbReference type="RefSeq" id="WP_110485773.1">
    <property type="nucleotide sequence ID" value="NZ_QJVC01000015.1"/>
</dbReference>
<dbReference type="EMBL" id="QJVC01000015">
    <property type="protein sequence ID" value="PYI37860.1"/>
    <property type="molecule type" value="Genomic_DNA"/>
</dbReference>
<dbReference type="InterPro" id="IPR036390">
    <property type="entry name" value="WH_DNA-bd_sf"/>
</dbReference>
<dbReference type="SUPFAM" id="SSF48008">
    <property type="entry name" value="GntR ligand-binding domain-like"/>
    <property type="match status" value="1"/>
</dbReference>
<organism evidence="5 6">
    <name type="scientific">Arthrobacter psychrolactophilus</name>
    <dbReference type="NCBI Taxonomy" id="92442"/>
    <lineage>
        <taxon>Bacteria</taxon>
        <taxon>Bacillati</taxon>
        <taxon>Actinomycetota</taxon>
        <taxon>Actinomycetes</taxon>
        <taxon>Micrococcales</taxon>
        <taxon>Micrococcaceae</taxon>
        <taxon>Arthrobacter</taxon>
    </lineage>
</organism>
<dbReference type="Proteomes" id="UP000247980">
    <property type="component" value="Unassembled WGS sequence"/>
</dbReference>
<dbReference type="GO" id="GO:0003677">
    <property type="term" value="F:DNA binding"/>
    <property type="evidence" value="ECO:0007669"/>
    <property type="project" value="UniProtKB-KW"/>
</dbReference>
<gene>
    <name evidence="5" type="ORF">CVS30_13035</name>
</gene>
<evidence type="ECO:0000313" key="5">
    <source>
        <dbReference type="EMBL" id="PYI37860.1"/>
    </source>
</evidence>
<name>A0A2V5J5P9_9MICC</name>
<dbReference type="SMART" id="SM00895">
    <property type="entry name" value="FCD"/>
    <property type="match status" value="1"/>
</dbReference>
<dbReference type="PRINTS" id="PR00035">
    <property type="entry name" value="HTHGNTR"/>
</dbReference>
<evidence type="ECO:0000313" key="6">
    <source>
        <dbReference type="Proteomes" id="UP000247980"/>
    </source>
</evidence>
<keyword evidence="6" id="KW-1185">Reference proteome</keyword>
<dbReference type="Pfam" id="PF07729">
    <property type="entry name" value="FCD"/>
    <property type="match status" value="1"/>
</dbReference>
<keyword evidence="3" id="KW-0804">Transcription</keyword>
<dbReference type="AlphaFoldDB" id="A0A2V5J5P9"/>
<reference evidence="5 6" key="1">
    <citation type="submission" date="2018-05" db="EMBL/GenBank/DDBJ databases">
        <title>Genetic diversity of glacier-inhabiting Cryobacterium bacteria in China and description of Cryobacterium mengkeensis sp. nov. and Arthrobacter glacialis sp. nov.</title>
        <authorList>
            <person name="Liu Q."/>
            <person name="Xin Y.-H."/>
        </authorList>
    </citation>
    <scope>NUCLEOTIDE SEQUENCE [LARGE SCALE GENOMIC DNA]</scope>
    <source>
        <strain evidence="5 6">B7</strain>
    </source>
</reference>
<dbReference type="Gene3D" id="1.20.120.530">
    <property type="entry name" value="GntR ligand-binding domain-like"/>
    <property type="match status" value="1"/>
</dbReference>
<dbReference type="Pfam" id="PF00392">
    <property type="entry name" value="GntR"/>
    <property type="match status" value="1"/>
</dbReference>
<dbReference type="PANTHER" id="PTHR43537">
    <property type="entry name" value="TRANSCRIPTIONAL REGULATOR, GNTR FAMILY"/>
    <property type="match status" value="1"/>
</dbReference>
<dbReference type="Gene3D" id="1.10.10.10">
    <property type="entry name" value="Winged helix-like DNA-binding domain superfamily/Winged helix DNA-binding domain"/>
    <property type="match status" value="1"/>
</dbReference>
<dbReference type="InterPro" id="IPR036388">
    <property type="entry name" value="WH-like_DNA-bd_sf"/>
</dbReference>
<dbReference type="InterPro" id="IPR011711">
    <property type="entry name" value="GntR_C"/>
</dbReference>